<dbReference type="PANTHER" id="PTHR10907">
    <property type="entry name" value="REGUCALCIN"/>
    <property type="match status" value="1"/>
</dbReference>
<dbReference type="PRINTS" id="PR01790">
    <property type="entry name" value="SMP30FAMILY"/>
</dbReference>
<dbReference type="InterPro" id="IPR005511">
    <property type="entry name" value="SMP-30"/>
</dbReference>
<dbReference type="InterPro" id="IPR011042">
    <property type="entry name" value="6-blade_b-propeller_TolB-like"/>
</dbReference>
<dbReference type="GO" id="GO:0019853">
    <property type="term" value="P:L-ascorbic acid biosynthetic process"/>
    <property type="evidence" value="ECO:0007669"/>
    <property type="project" value="TreeGrafter"/>
</dbReference>
<dbReference type="PANTHER" id="PTHR10907:SF47">
    <property type="entry name" value="REGUCALCIN"/>
    <property type="match status" value="1"/>
</dbReference>
<feature type="binding site" evidence="3">
    <location>
        <position position="128"/>
    </location>
    <ligand>
        <name>substrate</name>
    </ligand>
</feature>
<comment type="caution">
    <text evidence="5">The sequence shown here is derived from an EMBL/GenBank/DDBJ whole genome shotgun (WGS) entry which is preliminary data.</text>
</comment>
<comment type="similarity">
    <text evidence="1">Belongs to the SMP-30/CGR1 family.</text>
</comment>
<feature type="active site" description="Proton donor/acceptor" evidence="2">
    <location>
        <position position="226"/>
    </location>
</feature>
<evidence type="ECO:0000256" key="3">
    <source>
        <dbReference type="PIRSR" id="PIRSR605511-2"/>
    </source>
</evidence>
<feature type="domain" description="SMP-30/Gluconolactonase/LRE-like region" evidence="4">
    <location>
        <begin position="42"/>
        <end position="285"/>
    </location>
</feature>
<keyword evidence="3" id="KW-0479">Metal-binding</keyword>
<evidence type="ECO:0000313" key="6">
    <source>
        <dbReference type="Proteomes" id="UP001403385"/>
    </source>
</evidence>
<keyword evidence="5" id="KW-0378">Hydrolase</keyword>
<dbReference type="Proteomes" id="UP001403385">
    <property type="component" value="Unassembled WGS sequence"/>
</dbReference>
<dbReference type="EC" id="3.1.1.99" evidence="5"/>
<dbReference type="InterPro" id="IPR013658">
    <property type="entry name" value="SGL"/>
</dbReference>
<organism evidence="5 6">
    <name type="scientific">Rapidithrix thailandica</name>
    <dbReference type="NCBI Taxonomy" id="413964"/>
    <lineage>
        <taxon>Bacteria</taxon>
        <taxon>Pseudomonadati</taxon>
        <taxon>Bacteroidota</taxon>
        <taxon>Cytophagia</taxon>
        <taxon>Cytophagales</taxon>
        <taxon>Flammeovirgaceae</taxon>
        <taxon>Rapidithrix</taxon>
    </lineage>
</organism>
<proteinExistence type="inferred from homology"/>
<protein>
    <submittedName>
        <fullName evidence="5">SMP-30/gluconolactonase/LRE family protein</fullName>
        <ecNumber evidence="5">3.1.1.99</ecNumber>
    </submittedName>
</protein>
<feature type="binding site" evidence="3">
    <location>
        <position position="44"/>
    </location>
    <ligand>
        <name>a divalent metal cation</name>
        <dbReference type="ChEBI" id="CHEBI:60240"/>
    </ligand>
</feature>
<evidence type="ECO:0000313" key="5">
    <source>
        <dbReference type="EMBL" id="MEN7546803.1"/>
    </source>
</evidence>
<dbReference type="SUPFAM" id="SSF63829">
    <property type="entry name" value="Calcium-dependent phosphotriesterase"/>
    <property type="match status" value="1"/>
</dbReference>
<comment type="cofactor">
    <cofactor evidence="3">
        <name>Zn(2+)</name>
        <dbReference type="ChEBI" id="CHEBI:29105"/>
    </cofactor>
    <text evidence="3">Binds 1 divalent metal cation per subunit.</text>
</comment>
<feature type="binding site" evidence="3">
    <location>
        <position position="176"/>
    </location>
    <ligand>
        <name>a divalent metal cation</name>
        <dbReference type="ChEBI" id="CHEBI:60240"/>
    </ligand>
</feature>
<dbReference type="Pfam" id="PF08450">
    <property type="entry name" value="SGL"/>
    <property type="match status" value="1"/>
</dbReference>
<keyword evidence="3" id="KW-0862">Zinc</keyword>
<feature type="binding site" evidence="3">
    <location>
        <position position="226"/>
    </location>
    <ligand>
        <name>a divalent metal cation</name>
        <dbReference type="ChEBI" id="CHEBI:60240"/>
    </ligand>
</feature>
<dbReference type="EMBL" id="JBDKWZ010000001">
    <property type="protein sequence ID" value="MEN7546803.1"/>
    <property type="molecule type" value="Genomic_DNA"/>
</dbReference>
<dbReference type="GO" id="GO:0005509">
    <property type="term" value="F:calcium ion binding"/>
    <property type="evidence" value="ECO:0007669"/>
    <property type="project" value="TreeGrafter"/>
</dbReference>
<name>A0AAW9RZ11_9BACT</name>
<dbReference type="Gene3D" id="2.120.10.30">
    <property type="entry name" value="TolB, C-terminal domain"/>
    <property type="match status" value="1"/>
</dbReference>
<reference evidence="5 6" key="1">
    <citation type="submission" date="2024-04" db="EMBL/GenBank/DDBJ databases">
        <title>Novel genus in family Flammeovirgaceae.</title>
        <authorList>
            <person name="Nguyen T.H."/>
            <person name="Vuong T.Q."/>
            <person name="Le H."/>
            <person name="Kim S.-G."/>
        </authorList>
    </citation>
    <scope>NUCLEOTIDE SEQUENCE [LARGE SCALE GENOMIC DNA]</scope>
    <source>
        <strain evidence="5 6">JCM 23209</strain>
    </source>
</reference>
<evidence type="ECO:0000256" key="2">
    <source>
        <dbReference type="PIRSR" id="PIRSR605511-1"/>
    </source>
</evidence>
<feature type="binding site" evidence="3">
    <location>
        <position position="130"/>
    </location>
    <ligand>
        <name>substrate</name>
    </ligand>
</feature>
<dbReference type="GO" id="GO:0004341">
    <property type="term" value="F:gluconolactonase activity"/>
    <property type="evidence" value="ECO:0007669"/>
    <property type="project" value="TreeGrafter"/>
</dbReference>
<sequence length="325" mass="35901">MSRMYVLLFLGLVWACGPSDSTQTDGKGKKQVELVLDVKAQLGEGAIWHAEKKELYWVDIEGRKLNIFNPSTKQNQSIEVGERIGTVVPVKNELKAIVALQNGIHLLNLENQELTFVVNPEDSLENNRFNDGKCDPAGRLWVGSLSMASQPEAAGLYRVDTDGTAKRMLDKVNISNGIIWSNDHKTLYYTDTPTLKIKAFDYDKVTGDISNERVIIEVPEEMGAPDGMTIDAEGKLWVAHWGGSCVGRWNPETGELMEKVEVPALNVTSCAFGDEDLGTLYITTASVDMNEAQNEQYPLAGALFKIRPGVKGVKADHFVNEITKL</sequence>
<evidence type="ECO:0000259" key="4">
    <source>
        <dbReference type="Pfam" id="PF08450"/>
    </source>
</evidence>
<accession>A0AAW9RZ11</accession>
<dbReference type="RefSeq" id="WP_346819584.1">
    <property type="nucleotide sequence ID" value="NZ_JBDKWZ010000001.1"/>
</dbReference>
<dbReference type="AlphaFoldDB" id="A0AAW9RZ11"/>
<keyword evidence="6" id="KW-1185">Reference proteome</keyword>
<evidence type="ECO:0000256" key="1">
    <source>
        <dbReference type="ARBA" id="ARBA00008853"/>
    </source>
</evidence>
<gene>
    <name evidence="5" type="ORF">AAG747_02710</name>
</gene>